<organism evidence="5 6">
    <name type="scientific">Thioclava arctica</name>
    <dbReference type="NCBI Taxonomy" id="3238301"/>
    <lineage>
        <taxon>Bacteria</taxon>
        <taxon>Pseudomonadati</taxon>
        <taxon>Pseudomonadota</taxon>
        <taxon>Alphaproteobacteria</taxon>
        <taxon>Rhodobacterales</taxon>
        <taxon>Paracoccaceae</taxon>
        <taxon>Thioclava</taxon>
    </lineage>
</organism>
<gene>
    <name evidence="5" type="ORF">AB4874_08940</name>
</gene>
<evidence type="ECO:0000259" key="4">
    <source>
        <dbReference type="SMART" id="SM00822"/>
    </source>
</evidence>
<proteinExistence type="inferred from homology"/>
<evidence type="ECO:0000256" key="1">
    <source>
        <dbReference type="ARBA" id="ARBA00006484"/>
    </source>
</evidence>
<dbReference type="InterPro" id="IPR036291">
    <property type="entry name" value="NAD(P)-bd_dom_sf"/>
</dbReference>
<dbReference type="InterPro" id="IPR002347">
    <property type="entry name" value="SDR_fam"/>
</dbReference>
<name>A0ABV3TKS6_9RHOB</name>
<evidence type="ECO:0000256" key="3">
    <source>
        <dbReference type="RuleBase" id="RU000363"/>
    </source>
</evidence>
<dbReference type="CDD" id="cd05233">
    <property type="entry name" value="SDR_c"/>
    <property type="match status" value="1"/>
</dbReference>
<protein>
    <submittedName>
        <fullName evidence="5">SDR family NAD(P)-dependent oxidoreductase</fullName>
        <ecNumber evidence="5">1.-.-.-</ecNumber>
    </submittedName>
</protein>
<dbReference type="PRINTS" id="PR00080">
    <property type="entry name" value="SDRFAMILY"/>
</dbReference>
<sequence length="266" mass="27924">MSGPRGWALVTGASSGIGLELARCAGADGYNLILSGRNLGALEDLAREIEGTTGVSARPCPADLSQPGAAQDLWTRAQALADGPIHVLINNAGLGSHGLFATGAAGDAREDEVIAVNITAATQLMRLAIEEMRARGAGRILNVASAAAFMPGPNMAVYHASKSYFLSLSEAVASELSDTEITITALCPGATRTAFFERADTGTTWLMKLTPMPSAQSVARAGWNGCMKGRRIVVTGWDNKFFTFMPRLAPRALVTALTGWFLRRAG</sequence>
<dbReference type="PRINTS" id="PR00081">
    <property type="entry name" value="GDHRDH"/>
</dbReference>
<accession>A0ABV3TKS6</accession>
<dbReference type="RefSeq" id="WP_368391729.1">
    <property type="nucleotide sequence ID" value="NZ_JBFRYC010000004.1"/>
</dbReference>
<comment type="similarity">
    <text evidence="1 3">Belongs to the short-chain dehydrogenases/reductases (SDR) family.</text>
</comment>
<feature type="domain" description="Ketoreductase" evidence="4">
    <location>
        <begin position="6"/>
        <end position="189"/>
    </location>
</feature>
<dbReference type="Proteomes" id="UP001557465">
    <property type="component" value="Unassembled WGS sequence"/>
</dbReference>
<evidence type="ECO:0000313" key="5">
    <source>
        <dbReference type="EMBL" id="MEX1661775.1"/>
    </source>
</evidence>
<dbReference type="SMART" id="SM00822">
    <property type="entry name" value="PKS_KR"/>
    <property type="match status" value="1"/>
</dbReference>
<dbReference type="PANTHER" id="PTHR44196">
    <property type="entry name" value="DEHYDROGENASE/REDUCTASE SDR FAMILY MEMBER 7B"/>
    <property type="match status" value="1"/>
</dbReference>
<comment type="caution">
    <text evidence="5">The sequence shown here is derived from an EMBL/GenBank/DDBJ whole genome shotgun (WGS) entry which is preliminary data.</text>
</comment>
<keyword evidence="6" id="KW-1185">Reference proteome</keyword>
<dbReference type="Pfam" id="PF00106">
    <property type="entry name" value="adh_short"/>
    <property type="match status" value="1"/>
</dbReference>
<dbReference type="EMBL" id="JBFRYC010000004">
    <property type="protein sequence ID" value="MEX1661775.1"/>
    <property type="molecule type" value="Genomic_DNA"/>
</dbReference>
<evidence type="ECO:0000256" key="2">
    <source>
        <dbReference type="ARBA" id="ARBA00023002"/>
    </source>
</evidence>
<evidence type="ECO:0000313" key="6">
    <source>
        <dbReference type="Proteomes" id="UP001557465"/>
    </source>
</evidence>
<dbReference type="SUPFAM" id="SSF51735">
    <property type="entry name" value="NAD(P)-binding Rossmann-fold domains"/>
    <property type="match status" value="1"/>
</dbReference>
<dbReference type="PIRSF" id="PIRSF000126">
    <property type="entry name" value="11-beta-HSD1"/>
    <property type="match status" value="1"/>
</dbReference>
<keyword evidence="2 5" id="KW-0560">Oxidoreductase</keyword>
<dbReference type="InterPro" id="IPR057326">
    <property type="entry name" value="KR_dom"/>
</dbReference>
<dbReference type="EC" id="1.-.-.-" evidence="5"/>
<dbReference type="Gene3D" id="3.40.50.720">
    <property type="entry name" value="NAD(P)-binding Rossmann-like Domain"/>
    <property type="match status" value="1"/>
</dbReference>
<reference evidence="5 6" key="1">
    <citation type="journal article" date="2011" name="Int. J. Syst. Evol. Microbiol.">
        <title>Zhongshania antarctica gen. nov., sp. nov. and Zhongshania guokunii sp. nov., gammaproteobacteria respectively isolated from coastal attached (fast) ice and surface seawater of the Antarctic.</title>
        <authorList>
            <person name="Li H.J."/>
            <person name="Zhang X.Y."/>
            <person name="Chen C.X."/>
            <person name="Zhang Y.J."/>
            <person name="Gao Z.M."/>
            <person name="Yu Y."/>
            <person name="Chen X.L."/>
            <person name="Chen B."/>
            <person name="Zhang Y.Z."/>
        </authorList>
    </citation>
    <scope>NUCLEOTIDE SEQUENCE [LARGE SCALE GENOMIC DNA]</scope>
    <source>
        <strain evidence="5 6">15-R06ZXC-3</strain>
    </source>
</reference>
<dbReference type="PANTHER" id="PTHR44196:SF2">
    <property type="entry name" value="SHORT-CHAIN DEHYDROGENASE-RELATED"/>
    <property type="match status" value="1"/>
</dbReference>
<dbReference type="GO" id="GO:0016491">
    <property type="term" value="F:oxidoreductase activity"/>
    <property type="evidence" value="ECO:0007669"/>
    <property type="project" value="UniProtKB-KW"/>
</dbReference>